<sequence>MDDKFIGTALTHLTKLALDNSEPLPLTLRNITFQIMKELTISYPSNTNIMVNIENVTIPNLEKLSMQCACINTAGKNQFPNLQSLNFHHCKFDSSFWIDSHRTISTIALSEIELGSLSSSIRQVVIDSHPSIEIVFVSCFDDISILNCPSLKKAYIERCKKPEKLQDIISSFKKIHNLKCTVSEEHSYIIEQLKDQPSTKYDNVSKLSSLATKIVTHSQEFDVGSTLKNCQRLQSLTSSSQLNFNNRSYSSHSQMHYIFKAFHKEKVFMRASKVITTILLDPISLNSCSHL</sequence>
<dbReference type="SUPFAM" id="SSF52047">
    <property type="entry name" value="RNI-like"/>
    <property type="match status" value="1"/>
</dbReference>
<proteinExistence type="predicted"/>
<dbReference type="EMBL" id="PYSW02000024">
    <property type="protein sequence ID" value="KAG2382302.1"/>
    <property type="molecule type" value="Genomic_DNA"/>
</dbReference>
<keyword evidence="2" id="KW-1185">Reference proteome</keyword>
<reference evidence="1 2" key="1">
    <citation type="journal article" date="2018" name="BMC Genomics">
        <title>The genome of Naegleria lovaniensis, the basis for a comparative approach to unravel pathogenicity factors of the human pathogenic amoeba N. fowleri.</title>
        <authorList>
            <person name="Liechti N."/>
            <person name="Schurch N."/>
            <person name="Bruggmann R."/>
            <person name="Wittwer M."/>
        </authorList>
    </citation>
    <scope>NUCLEOTIDE SEQUENCE [LARGE SCALE GENOMIC DNA]</scope>
    <source>
        <strain evidence="1 2">ATCC 30569</strain>
    </source>
</reference>
<organism evidence="1 2">
    <name type="scientific">Naegleria lovaniensis</name>
    <name type="common">Amoeba</name>
    <dbReference type="NCBI Taxonomy" id="51637"/>
    <lineage>
        <taxon>Eukaryota</taxon>
        <taxon>Discoba</taxon>
        <taxon>Heterolobosea</taxon>
        <taxon>Tetramitia</taxon>
        <taxon>Eutetramitia</taxon>
        <taxon>Vahlkampfiidae</taxon>
        <taxon>Naegleria</taxon>
    </lineage>
</organism>
<dbReference type="RefSeq" id="XP_044547981.1">
    <property type="nucleotide sequence ID" value="XM_044695262.1"/>
</dbReference>
<gene>
    <name evidence="1" type="ORF">C9374_005504</name>
</gene>
<dbReference type="GeneID" id="68097959"/>
<protein>
    <submittedName>
        <fullName evidence="1">Uncharacterized protein</fullName>
    </submittedName>
</protein>
<dbReference type="Proteomes" id="UP000816034">
    <property type="component" value="Unassembled WGS sequence"/>
</dbReference>
<comment type="caution">
    <text evidence="1">The sequence shown here is derived from an EMBL/GenBank/DDBJ whole genome shotgun (WGS) entry which is preliminary data.</text>
</comment>
<evidence type="ECO:0000313" key="1">
    <source>
        <dbReference type="EMBL" id="KAG2382302.1"/>
    </source>
</evidence>
<dbReference type="InterPro" id="IPR032675">
    <property type="entry name" value="LRR_dom_sf"/>
</dbReference>
<dbReference type="Gene3D" id="3.80.10.10">
    <property type="entry name" value="Ribonuclease Inhibitor"/>
    <property type="match status" value="1"/>
</dbReference>
<evidence type="ECO:0000313" key="2">
    <source>
        <dbReference type="Proteomes" id="UP000816034"/>
    </source>
</evidence>
<dbReference type="AlphaFoldDB" id="A0AA88GPV7"/>
<accession>A0AA88GPV7</accession>
<name>A0AA88GPV7_NAELO</name>